<feature type="region of interest" description="Disordered" evidence="1">
    <location>
        <begin position="24"/>
        <end position="47"/>
    </location>
</feature>
<comment type="caution">
    <text evidence="2">The sequence shown here is derived from an EMBL/GenBank/DDBJ whole genome shotgun (WGS) entry which is preliminary data.</text>
</comment>
<protein>
    <submittedName>
        <fullName evidence="2">Uncharacterized protein</fullName>
    </submittedName>
</protein>
<feature type="compositionally biased region" description="Low complexity" evidence="1">
    <location>
        <begin position="26"/>
        <end position="37"/>
    </location>
</feature>
<feature type="region of interest" description="Disordered" evidence="1">
    <location>
        <begin position="63"/>
        <end position="95"/>
    </location>
</feature>
<evidence type="ECO:0000313" key="3">
    <source>
        <dbReference type="Proteomes" id="UP001165122"/>
    </source>
</evidence>
<sequence length="95" mass="10167">MPRFISDAACKLREVAAYLEHEIKRSQNTQSQDNQDSANPVQLSGDSKGILSAVEKYIRVDDGDAVDSGENNGAAGVGNDHAGSHARSNPRRSTI</sequence>
<organism evidence="2 3">
    <name type="scientific">Triparma laevis f. longispina</name>
    <dbReference type="NCBI Taxonomy" id="1714387"/>
    <lineage>
        <taxon>Eukaryota</taxon>
        <taxon>Sar</taxon>
        <taxon>Stramenopiles</taxon>
        <taxon>Ochrophyta</taxon>
        <taxon>Bolidophyceae</taxon>
        <taxon>Parmales</taxon>
        <taxon>Triparmaceae</taxon>
        <taxon>Triparma</taxon>
    </lineage>
</organism>
<dbReference type="EMBL" id="BRXW01000257">
    <property type="protein sequence ID" value="GMI16581.1"/>
    <property type="molecule type" value="Genomic_DNA"/>
</dbReference>
<name>A0A9W7KZA4_9STRA</name>
<dbReference type="Proteomes" id="UP001165122">
    <property type="component" value="Unassembled WGS sequence"/>
</dbReference>
<keyword evidence="3" id="KW-1185">Reference proteome</keyword>
<gene>
    <name evidence="2" type="ORF">TrLO_g15604</name>
</gene>
<evidence type="ECO:0000256" key="1">
    <source>
        <dbReference type="SAM" id="MobiDB-lite"/>
    </source>
</evidence>
<proteinExistence type="predicted"/>
<dbReference type="AlphaFoldDB" id="A0A9W7KZA4"/>
<evidence type="ECO:0000313" key="2">
    <source>
        <dbReference type="EMBL" id="GMI16581.1"/>
    </source>
</evidence>
<reference evidence="3" key="1">
    <citation type="journal article" date="2023" name="Commun. Biol.">
        <title>Genome analysis of Parmales, the sister group of diatoms, reveals the evolutionary specialization of diatoms from phago-mixotrophs to photoautotrophs.</title>
        <authorList>
            <person name="Ban H."/>
            <person name="Sato S."/>
            <person name="Yoshikawa S."/>
            <person name="Yamada K."/>
            <person name="Nakamura Y."/>
            <person name="Ichinomiya M."/>
            <person name="Sato N."/>
            <person name="Blanc-Mathieu R."/>
            <person name="Endo H."/>
            <person name="Kuwata A."/>
            <person name="Ogata H."/>
        </authorList>
    </citation>
    <scope>NUCLEOTIDE SEQUENCE [LARGE SCALE GENOMIC DNA]</scope>
    <source>
        <strain evidence="3">NIES 3700</strain>
    </source>
</reference>
<accession>A0A9W7KZA4</accession>